<evidence type="ECO:0000313" key="2">
    <source>
        <dbReference type="Ensembl" id="ENSZLMP00000003359.1"/>
    </source>
</evidence>
<sequence>MYSYFFRQQAYCQKDTLVFNKIFLIVNVIISVAGFCLSADLIDSCIENMKHIHAQLNLDSLKPGKGQRKKVEDNLMKELRCSMQLLRNCLFENEECKMAALKTHLVPVLHSLWPWFLADDSSMQIALHLLCVYTENYPAGCASLCWATGGQSSLPSARSAAGNSLMHYILKLQVVFCLISNLALSHDCKGIIQKSNFLQNFLSLSLPKGSNKNSGNVSTLWLKLLLNISFGEDGQQMVMKINGFLDQIIEMCKYKHKSSQHLALLILHNICFSPANKPKILGNDQAIAVLSACLENNSPAVQRIGAASLWALLHNCQKAKVTLKNPSIRRRIDEAYSLVKKSRSYFYLMPILTSSIIKAFQFMSLQ</sequence>
<dbReference type="GO" id="GO:0036064">
    <property type="term" value="C:ciliary basal body"/>
    <property type="evidence" value="ECO:0007669"/>
    <property type="project" value="InterPro"/>
</dbReference>
<evidence type="ECO:0008006" key="4">
    <source>
        <dbReference type="Google" id="ProtNLM"/>
    </source>
</evidence>
<dbReference type="InterPro" id="IPR030791">
    <property type="entry name" value="Rotatin"/>
</dbReference>
<protein>
    <recommendedName>
        <fullName evidence="4">Rotatin</fullName>
    </recommendedName>
</protein>
<dbReference type="GO" id="GO:0007099">
    <property type="term" value="P:centriole replication"/>
    <property type="evidence" value="ECO:0007669"/>
    <property type="project" value="TreeGrafter"/>
</dbReference>
<dbReference type="GO" id="GO:0005814">
    <property type="term" value="C:centriole"/>
    <property type="evidence" value="ECO:0007669"/>
    <property type="project" value="TreeGrafter"/>
</dbReference>
<reference evidence="2" key="1">
    <citation type="submission" date="2025-08" db="UniProtKB">
        <authorList>
            <consortium name="Ensembl"/>
        </authorList>
    </citation>
    <scope>IDENTIFICATION</scope>
</reference>
<dbReference type="InterPro" id="IPR016024">
    <property type="entry name" value="ARM-type_fold"/>
</dbReference>
<dbReference type="GO" id="GO:0032053">
    <property type="term" value="P:ciliary basal body organization"/>
    <property type="evidence" value="ECO:0007669"/>
    <property type="project" value="TreeGrafter"/>
</dbReference>
<keyword evidence="3" id="KW-1185">Reference proteome</keyword>
<organism evidence="2 3">
    <name type="scientific">Zosterops lateralis melanops</name>
    <dbReference type="NCBI Taxonomy" id="1220523"/>
    <lineage>
        <taxon>Eukaryota</taxon>
        <taxon>Metazoa</taxon>
        <taxon>Chordata</taxon>
        <taxon>Craniata</taxon>
        <taxon>Vertebrata</taxon>
        <taxon>Euteleostomi</taxon>
        <taxon>Archelosauria</taxon>
        <taxon>Archosauria</taxon>
        <taxon>Dinosauria</taxon>
        <taxon>Saurischia</taxon>
        <taxon>Theropoda</taxon>
        <taxon>Coelurosauria</taxon>
        <taxon>Aves</taxon>
        <taxon>Neognathae</taxon>
        <taxon>Neoaves</taxon>
        <taxon>Telluraves</taxon>
        <taxon>Australaves</taxon>
        <taxon>Passeriformes</taxon>
        <taxon>Sylvioidea</taxon>
        <taxon>Zosteropidae</taxon>
        <taxon>Zosterops</taxon>
    </lineage>
</organism>
<evidence type="ECO:0000313" key="3">
    <source>
        <dbReference type="Proteomes" id="UP000694401"/>
    </source>
</evidence>
<dbReference type="SUPFAM" id="SSF48371">
    <property type="entry name" value="ARM repeat"/>
    <property type="match status" value="1"/>
</dbReference>
<keyword evidence="1" id="KW-1133">Transmembrane helix</keyword>
<dbReference type="Proteomes" id="UP000694401">
    <property type="component" value="Unassembled WGS sequence"/>
</dbReference>
<dbReference type="Ensembl" id="ENSZLMT00000003476.1">
    <property type="protein sequence ID" value="ENSZLMP00000003359.1"/>
    <property type="gene ID" value="ENSZLMG00000002425.1"/>
</dbReference>
<dbReference type="GO" id="GO:0005813">
    <property type="term" value="C:centrosome"/>
    <property type="evidence" value="ECO:0007669"/>
    <property type="project" value="InterPro"/>
</dbReference>
<dbReference type="AlphaFoldDB" id="A0A8D2QMN3"/>
<dbReference type="PANTHER" id="PTHR31691">
    <property type="entry name" value="ROTATIN"/>
    <property type="match status" value="1"/>
</dbReference>
<keyword evidence="1" id="KW-0812">Transmembrane</keyword>
<keyword evidence="1" id="KW-0472">Membrane</keyword>
<proteinExistence type="predicted"/>
<accession>A0A8D2QMN3</accession>
<dbReference type="InterPro" id="IPR011989">
    <property type="entry name" value="ARM-like"/>
</dbReference>
<evidence type="ECO:0000256" key="1">
    <source>
        <dbReference type="SAM" id="Phobius"/>
    </source>
</evidence>
<dbReference type="GO" id="GO:0010457">
    <property type="term" value="P:centriole-centriole cohesion"/>
    <property type="evidence" value="ECO:0007669"/>
    <property type="project" value="TreeGrafter"/>
</dbReference>
<dbReference type="Gene3D" id="1.25.10.10">
    <property type="entry name" value="Leucine-rich Repeat Variant"/>
    <property type="match status" value="1"/>
</dbReference>
<feature type="transmembrane region" description="Helical" evidence="1">
    <location>
        <begin position="22"/>
        <end position="42"/>
    </location>
</feature>
<dbReference type="PANTHER" id="PTHR31691:SF1">
    <property type="entry name" value="ROTATIN"/>
    <property type="match status" value="1"/>
</dbReference>
<name>A0A8D2QMN3_ZOSLA</name>
<reference evidence="2" key="2">
    <citation type="submission" date="2025-09" db="UniProtKB">
        <authorList>
            <consortium name="Ensembl"/>
        </authorList>
    </citation>
    <scope>IDENTIFICATION</scope>
</reference>